<keyword evidence="1" id="KW-0812">Transmembrane</keyword>
<dbReference type="GO" id="GO:0006811">
    <property type="term" value="P:monoatomic ion transport"/>
    <property type="evidence" value="ECO:0007669"/>
    <property type="project" value="UniProtKB-ARBA"/>
</dbReference>
<dbReference type="Gene3D" id="1.20.1110.10">
    <property type="entry name" value="Calcium-transporting ATPase, transmembrane domain"/>
    <property type="match status" value="1"/>
</dbReference>
<protein>
    <recommendedName>
        <fullName evidence="2">Cation-transporting P-type ATPase N-terminal domain-containing protein</fullName>
    </recommendedName>
</protein>
<dbReference type="SUPFAM" id="SSF81653">
    <property type="entry name" value="Calcium ATPase, transduction domain A"/>
    <property type="match status" value="1"/>
</dbReference>
<gene>
    <name evidence="3" type="ORF">RhiirC2_662115</name>
</gene>
<evidence type="ECO:0000259" key="2">
    <source>
        <dbReference type="SMART" id="SM00831"/>
    </source>
</evidence>
<evidence type="ECO:0000256" key="1">
    <source>
        <dbReference type="SAM" id="Phobius"/>
    </source>
</evidence>
<feature type="domain" description="Cation-transporting P-type ATPase N-terminal" evidence="2">
    <location>
        <begin position="18"/>
        <end position="92"/>
    </location>
</feature>
<dbReference type="InterPro" id="IPR059000">
    <property type="entry name" value="ATPase_P-type_domA"/>
</dbReference>
<sequence length="191" mass="20891">MGFFKKKNLSTFPVPPAPYHTLPVNQVSIHTKTDIDDGLTPQEAAQRLELYGFNELSGQGNVSVFAVLYRQIVNALTLVLVIAMVISFVFKDYVEGAVIAFVAVTNTLIGFTQEYSAEKTMESLRRMASPTTKVIRGDSLISVSTRDIVIGDIIVFEEGDVIGADARLFEVFNLEVDEALLTGESIPVAKS</sequence>
<organism evidence="3 4">
    <name type="scientific">Rhizophagus irregularis</name>
    <dbReference type="NCBI Taxonomy" id="588596"/>
    <lineage>
        <taxon>Eukaryota</taxon>
        <taxon>Fungi</taxon>
        <taxon>Fungi incertae sedis</taxon>
        <taxon>Mucoromycota</taxon>
        <taxon>Glomeromycotina</taxon>
        <taxon>Glomeromycetes</taxon>
        <taxon>Glomerales</taxon>
        <taxon>Glomeraceae</taxon>
        <taxon>Rhizophagus</taxon>
    </lineage>
</organism>
<feature type="transmembrane region" description="Helical" evidence="1">
    <location>
        <begin position="96"/>
        <end position="117"/>
    </location>
</feature>
<dbReference type="Gene3D" id="2.70.150.10">
    <property type="entry name" value="Calcium-transporting ATPase, cytoplasmic transduction domain A"/>
    <property type="match status" value="1"/>
</dbReference>
<dbReference type="InterPro" id="IPR008250">
    <property type="entry name" value="ATPase_P-typ_transduc_dom_A_sf"/>
</dbReference>
<dbReference type="PANTHER" id="PTHR42861">
    <property type="entry name" value="CALCIUM-TRANSPORTING ATPASE"/>
    <property type="match status" value="1"/>
</dbReference>
<dbReference type="VEuPathDB" id="FungiDB:RhiirA1_439713"/>
<comment type="caution">
    <text evidence="3">The sequence shown here is derived from an EMBL/GenBank/DDBJ whole genome shotgun (WGS) entry which is preliminary data.</text>
</comment>
<dbReference type="InterPro" id="IPR023298">
    <property type="entry name" value="ATPase_P-typ_TM_dom_sf"/>
</dbReference>
<accession>A0A2N1N4J7</accession>
<dbReference type="VEuPathDB" id="FungiDB:RhiirFUN_026145"/>
<dbReference type="SMART" id="SM00831">
    <property type="entry name" value="Cation_ATPase_N"/>
    <property type="match status" value="1"/>
</dbReference>
<reference evidence="3 4" key="1">
    <citation type="submission" date="2016-04" db="EMBL/GenBank/DDBJ databases">
        <title>Genome analyses suggest a sexual origin of heterokaryosis in a supposedly ancient asexual fungus.</title>
        <authorList>
            <person name="Ropars J."/>
            <person name="Sedzielewska K."/>
            <person name="Noel J."/>
            <person name="Charron P."/>
            <person name="Farinelli L."/>
            <person name="Marton T."/>
            <person name="Kruger M."/>
            <person name="Pelin A."/>
            <person name="Brachmann A."/>
            <person name="Corradi N."/>
        </authorList>
    </citation>
    <scope>NUCLEOTIDE SEQUENCE [LARGE SCALE GENOMIC DNA]</scope>
    <source>
        <strain evidence="3 4">C2</strain>
    </source>
</reference>
<dbReference type="AlphaFoldDB" id="A0A2N1N4J7"/>
<name>A0A2N1N4J7_9GLOM</name>
<dbReference type="InterPro" id="IPR004014">
    <property type="entry name" value="ATPase_P-typ_cation-transptr_N"/>
</dbReference>
<keyword evidence="1" id="KW-0472">Membrane</keyword>
<dbReference type="VEuPathDB" id="FungiDB:FUN_001791"/>
<dbReference type="Proteomes" id="UP000233469">
    <property type="component" value="Unassembled WGS sequence"/>
</dbReference>
<dbReference type="EMBL" id="LLXL01000803">
    <property type="protein sequence ID" value="PKK68770.1"/>
    <property type="molecule type" value="Genomic_DNA"/>
</dbReference>
<evidence type="ECO:0000313" key="4">
    <source>
        <dbReference type="Proteomes" id="UP000233469"/>
    </source>
</evidence>
<proteinExistence type="predicted"/>
<reference evidence="3 4" key="2">
    <citation type="submission" date="2017-10" db="EMBL/GenBank/DDBJ databases">
        <title>Extensive intraspecific genome diversity in a model arbuscular mycorrhizal fungus.</title>
        <authorList>
            <person name="Chen E.C.H."/>
            <person name="Morin E."/>
            <person name="Baudet D."/>
            <person name="Noel J."/>
            <person name="Ndikumana S."/>
            <person name="Charron P."/>
            <person name="St-Onge C."/>
            <person name="Giorgi J."/>
            <person name="Grigoriev I.V."/>
            <person name="Roux C."/>
            <person name="Martin F.M."/>
            <person name="Corradi N."/>
        </authorList>
    </citation>
    <scope>NUCLEOTIDE SEQUENCE [LARGE SCALE GENOMIC DNA]</scope>
    <source>
        <strain evidence="3 4">C2</strain>
    </source>
</reference>
<dbReference type="SUPFAM" id="SSF81665">
    <property type="entry name" value="Calcium ATPase, transmembrane domain M"/>
    <property type="match status" value="1"/>
</dbReference>
<dbReference type="Pfam" id="PF00122">
    <property type="entry name" value="E1-E2_ATPase"/>
    <property type="match status" value="1"/>
</dbReference>
<dbReference type="Pfam" id="PF00690">
    <property type="entry name" value="Cation_ATPase_N"/>
    <property type="match status" value="1"/>
</dbReference>
<keyword evidence="1" id="KW-1133">Transmembrane helix</keyword>
<evidence type="ECO:0000313" key="3">
    <source>
        <dbReference type="EMBL" id="PKK68770.1"/>
    </source>
</evidence>
<feature type="transmembrane region" description="Helical" evidence="1">
    <location>
        <begin position="72"/>
        <end position="90"/>
    </location>
</feature>